<comment type="caution">
    <text evidence="1">The sequence shown here is derived from an EMBL/GenBank/DDBJ whole genome shotgun (WGS) entry which is preliminary data.</text>
</comment>
<protein>
    <submittedName>
        <fullName evidence="1">Uncharacterized protein</fullName>
    </submittedName>
</protein>
<evidence type="ECO:0000313" key="2">
    <source>
        <dbReference type="Proteomes" id="UP001556367"/>
    </source>
</evidence>
<sequence>MSALPKHRNSNLGATLAEPLNMGMRVCSIKRNGSSMGKICLSTLAGLRKLLLHTLASLHTRRQLATRGCSSTAITIGINAESLARRLWATLSATLPGRLAPATWQLAQERFKLYCKVYESSTCRVH</sequence>
<keyword evidence="2" id="KW-1185">Reference proteome</keyword>
<reference evidence="2" key="1">
    <citation type="submission" date="2024-06" db="EMBL/GenBank/DDBJ databases">
        <title>Multi-omics analyses provide insights into the biosynthesis of the anticancer antibiotic pleurotin in Hohenbuehelia grisea.</title>
        <authorList>
            <person name="Weaver J.A."/>
            <person name="Alberti F."/>
        </authorList>
    </citation>
    <scope>NUCLEOTIDE SEQUENCE [LARGE SCALE GENOMIC DNA]</scope>
    <source>
        <strain evidence="2">T-177</strain>
    </source>
</reference>
<gene>
    <name evidence="1" type="ORF">HGRIS_011341</name>
</gene>
<accession>A0ABR3JUU4</accession>
<name>A0ABR3JUU4_9AGAR</name>
<evidence type="ECO:0000313" key="1">
    <source>
        <dbReference type="EMBL" id="KAL0959639.1"/>
    </source>
</evidence>
<proteinExistence type="predicted"/>
<dbReference type="Proteomes" id="UP001556367">
    <property type="component" value="Unassembled WGS sequence"/>
</dbReference>
<dbReference type="EMBL" id="JASNQZ010000002">
    <property type="protein sequence ID" value="KAL0959639.1"/>
    <property type="molecule type" value="Genomic_DNA"/>
</dbReference>
<organism evidence="1 2">
    <name type="scientific">Hohenbuehelia grisea</name>
    <dbReference type="NCBI Taxonomy" id="104357"/>
    <lineage>
        <taxon>Eukaryota</taxon>
        <taxon>Fungi</taxon>
        <taxon>Dikarya</taxon>
        <taxon>Basidiomycota</taxon>
        <taxon>Agaricomycotina</taxon>
        <taxon>Agaricomycetes</taxon>
        <taxon>Agaricomycetidae</taxon>
        <taxon>Agaricales</taxon>
        <taxon>Pleurotineae</taxon>
        <taxon>Pleurotaceae</taxon>
        <taxon>Hohenbuehelia</taxon>
    </lineage>
</organism>